<evidence type="ECO:0000313" key="8">
    <source>
        <dbReference type="Proteomes" id="UP001139700"/>
    </source>
</evidence>
<feature type="chain" id="PRO_5040983929" evidence="4">
    <location>
        <begin position="19"/>
        <end position="776"/>
    </location>
</feature>
<evidence type="ECO:0000313" key="7">
    <source>
        <dbReference type="EMBL" id="MCF0041417.1"/>
    </source>
</evidence>
<accession>A0A9X1PBD2</accession>
<dbReference type="PANTHER" id="PTHR22946:SF9">
    <property type="entry name" value="POLYKETIDE TRANSFERASE AF380"/>
    <property type="match status" value="1"/>
</dbReference>
<comment type="caution">
    <text evidence="7">The sequence shown here is derived from an EMBL/GenBank/DDBJ whole genome shotgun (WGS) entry which is preliminary data.</text>
</comment>
<dbReference type="GO" id="GO:0052689">
    <property type="term" value="F:carboxylic ester hydrolase activity"/>
    <property type="evidence" value="ECO:0007669"/>
    <property type="project" value="UniProtKB-KW"/>
</dbReference>
<dbReference type="PANTHER" id="PTHR22946">
    <property type="entry name" value="DIENELACTONE HYDROLASE DOMAIN-CONTAINING PROTEIN-RELATED"/>
    <property type="match status" value="1"/>
</dbReference>
<feature type="domain" description="Serine aminopeptidase S33" evidence="5">
    <location>
        <begin position="549"/>
        <end position="710"/>
    </location>
</feature>
<dbReference type="EMBL" id="JAJTTA010000002">
    <property type="protein sequence ID" value="MCF0041417.1"/>
    <property type="molecule type" value="Genomic_DNA"/>
</dbReference>
<evidence type="ECO:0000259" key="6">
    <source>
        <dbReference type="Pfam" id="PF22244"/>
    </source>
</evidence>
<dbReference type="Gene3D" id="3.40.50.1820">
    <property type="entry name" value="alpha/beta hydrolase"/>
    <property type="match status" value="2"/>
</dbReference>
<evidence type="ECO:0000256" key="2">
    <source>
        <dbReference type="ARBA" id="ARBA00022729"/>
    </source>
</evidence>
<reference evidence="7" key="1">
    <citation type="submission" date="2021-12" db="EMBL/GenBank/DDBJ databases">
        <title>Novel species in genus Dyadobacter.</title>
        <authorList>
            <person name="Ma C."/>
        </authorList>
    </citation>
    <scope>NUCLEOTIDE SEQUENCE</scope>
    <source>
        <strain evidence="7">CY399</strain>
    </source>
</reference>
<dbReference type="Pfam" id="PF22244">
    <property type="entry name" value="GCE_fung"/>
    <property type="match status" value="1"/>
</dbReference>
<dbReference type="InterPro" id="IPR029058">
    <property type="entry name" value="AB_hydrolase_fold"/>
</dbReference>
<feature type="signal peptide" evidence="4">
    <location>
        <begin position="1"/>
        <end position="18"/>
    </location>
</feature>
<feature type="domain" description="4-O-methyl-glucuronoyl methylesterase-like" evidence="6">
    <location>
        <begin position="154"/>
        <end position="366"/>
    </location>
</feature>
<dbReference type="SUPFAM" id="SSF53474">
    <property type="entry name" value="alpha/beta-Hydrolases"/>
    <property type="match status" value="2"/>
</dbReference>
<keyword evidence="1" id="KW-0719">Serine esterase</keyword>
<organism evidence="7 8">
    <name type="scientific">Dyadobacter fanqingshengii</name>
    <dbReference type="NCBI Taxonomy" id="2906443"/>
    <lineage>
        <taxon>Bacteria</taxon>
        <taxon>Pseudomonadati</taxon>
        <taxon>Bacteroidota</taxon>
        <taxon>Cytophagia</taxon>
        <taxon>Cytophagales</taxon>
        <taxon>Spirosomataceae</taxon>
        <taxon>Dyadobacter</taxon>
    </lineage>
</organism>
<dbReference type="AlphaFoldDB" id="A0A9X1PBD2"/>
<dbReference type="RefSeq" id="WP_234614145.1">
    <property type="nucleotide sequence ID" value="NZ_CP098806.1"/>
</dbReference>
<name>A0A9X1PBD2_9BACT</name>
<evidence type="ECO:0000256" key="1">
    <source>
        <dbReference type="ARBA" id="ARBA00022487"/>
    </source>
</evidence>
<dbReference type="InterPro" id="IPR050261">
    <property type="entry name" value="FrsA_esterase"/>
</dbReference>
<keyword evidence="3 7" id="KW-0378">Hydrolase</keyword>
<proteinExistence type="predicted"/>
<evidence type="ECO:0000259" key="5">
    <source>
        <dbReference type="Pfam" id="PF12146"/>
    </source>
</evidence>
<evidence type="ECO:0000256" key="4">
    <source>
        <dbReference type="SAM" id="SignalP"/>
    </source>
</evidence>
<sequence length="776" mass="88544">MKCQVVFLLIISALTAHGQTVEERRKQYLKESLLINQSSDHRHPISRRVTDLDSTWLEWQKRTGELPPDFEQLRSYPFLPEPLITEKDGKKQHIKTRGEWDQRRDWIKEQFQYWVSGMRPPAPSDFKVRILSERTEGSTKIQMIELSFGPGYKAKMSFELMIPGGKGPFPVYMTQWTHRNWAQLALRRGYVACVYAGADSKDDTQAYQSLYPEYDFTALMRRAWGASRVIDYLVTRKEINPKQIAITGHSRNGKQALWASAFDDRIAAVVASSCGTGGITPWRMSDPQYVNQTLDDIASNAAHWFHPRLRFFFGREDKLPIDQNLLIALMAPRHILFQYSTVEQQLNPWANEQSYHSAKKVFAFMGVANNIALAPRMGEHAVAARDVEQCIDFLDASFKRNNIPWNTTLNFDYDFEKWAATRAAEKTEALSGKPLHFKIYEDQRKRKEQEERIAESIDWLLGKEPSGAKPSIVAPTDPSRVDWMDKITGRPIVKNTKSEHIGPYTALSDHVAATIYYPTDAAGNKKTRANGKIPVIIYLHEFAYAHGYAHGYSAERQGNSRLFQSLTDNGFAVMAIDLFGFGTRMKEAQHFYSRYPEWSKMGKMVSDTRACIDALETFENIDKNKIFLLGNTLGGQVALFTAAKDRRVAGLVTVAAFSPLRVSNSRYESIRTLSHAHGLIPKLGWYAENPAHSVVDYPEIISRIAPRPLLVIAPVLDRYTNIPAVRENLATAKDAYKMYGKPENLQTEYPIDINRISESFYDRINMFFKNVCEASD</sequence>
<gene>
    <name evidence="7" type="ORF">LXM24_15035</name>
</gene>
<dbReference type="InterPro" id="IPR054579">
    <property type="entry name" value="GCE-like_dom"/>
</dbReference>
<dbReference type="InterPro" id="IPR022742">
    <property type="entry name" value="Hydrolase_4"/>
</dbReference>
<dbReference type="Pfam" id="PF12146">
    <property type="entry name" value="Hydrolase_4"/>
    <property type="match status" value="1"/>
</dbReference>
<dbReference type="Proteomes" id="UP001139700">
    <property type="component" value="Unassembled WGS sequence"/>
</dbReference>
<evidence type="ECO:0000256" key="3">
    <source>
        <dbReference type="ARBA" id="ARBA00022801"/>
    </source>
</evidence>
<protein>
    <submittedName>
        <fullName evidence="7">Alpha/beta fold hydrolase</fullName>
    </submittedName>
</protein>
<keyword evidence="8" id="KW-1185">Reference proteome</keyword>
<keyword evidence="2 4" id="KW-0732">Signal</keyword>